<comment type="caution">
    <text evidence="2">The sequence shown here is derived from an EMBL/GenBank/DDBJ whole genome shotgun (WGS) entry which is preliminary data.</text>
</comment>
<reference evidence="2" key="2">
    <citation type="journal article" date="2023" name="Science">
        <title>Genomic signatures of disease resistance in endangered staghorn corals.</title>
        <authorList>
            <person name="Vollmer S.V."/>
            <person name="Selwyn J.D."/>
            <person name="Despard B.A."/>
            <person name="Roesel C.L."/>
        </authorList>
    </citation>
    <scope>NUCLEOTIDE SEQUENCE</scope>
    <source>
        <strain evidence="2">K2</strain>
    </source>
</reference>
<evidence type="ECO:0000256" key="1">
    <source>
        <dbReference type="SAM" id="MobiDB-lite"/>
    </source>
</evidence>
<reference evidence="2" key="1">
    <citation type="journal article" date="2023" name="G3 (Bethesda)">
        <title>Whole genome assembly and annotation of the endangered Caribbean coral Acropora cervicornis.</title>
        <authorList>
            <person name="Selwyn J.D."/>
            <person name="Vollmer S.V."/>
        </authorList>
    </citation>
    <scope>NUCLEOTIDE SEQUENCE</scope>
    <source>
        <strain evidence="2">K2</strain>
    </source>
</reference>
<proteinExistence type="predicted"/>
<accession>A0AAD9Q1S2</accession>
<feature type="region of interest" description="Disordered" evidence="1">
    <location>
        <begin position="95"/>
        <end position="115"/>
    </location>
</feature>
<feature type="compositionally biased region" description="Basic and acidic residues" evidence="1">
    <location>
        <begin position="51"/>
        <end position="68"/>
    </location>
</feature>
<evidence type="ECO:0000313" key="2">
    <source>
        <dbReference type="EMBL" id="KAK2553185.1"/>
    </source>
</evidence>
<evidence type="ECO:0000313" key="3">
    <source>
        <dbReference type="Proteomes" id="UP001249851"/>
    </source>
</evidence>
<feature type="compositionally biased region" description="Polar residues" evidence="1">
    <location>
        <begin position="95"/>
        <end position="109"/>
    </location>
</feature>
<protein>
    <submittedName>
        <fullName evidence="2">Uncharacterized protein</fullName>
    </submittedName>
</protein>
<feature type="region of interest" description="Disordered" evidence="1">
    <location>
        <begin position="46"/>
        <end position="80"/>
    </location>
</feature>
<dbReference type="EMBL" id="JARQWQ010000080">
    <property type="protein sequence ID" value="KAK2553185.1"/>
    <property type="molecule type" value="Genomic_DNA"/>
</dbReference>
<organism evidence="2 3">
    <name type="scientific">Acropora cervicornis</name>
    <name type="common">Staghorn coral</name>
    <dbReference type="NCBI Taxonomy" id="6130"/>
    <lineage>
        <taxon>Eukaryota</taxon>
        <taxon>Metazoa</taxon>
        <taxon>Cnidaria</taxon>
        <taxon>Anthozoa</taxon>
        <taxon>Hexacorallia</taxon>
        <taxon>Scleractinia</taxon>
        <taxon>Astrocoeniina</taxon>
        <taxon>Acroporidae</taxon>
        <taxon>Acropora</taxon>
    </lineage>
</organism>
<gene>
    <name evidence="2" type="ORF">P5673_025647</name>
</gene>
<dbReference type="Proteomes" id="UP001249851">
    <property type="component" value="Unassembled WGS sequence"/>
</dbReference>
<dbReference type="AlphaFoldDB" id="A0AAD9Q1S2"/>
<sequence>MKKVLSEGSTGCSIDKWVNCRADAEKKSENQFSLSRKSRINHVKTQVVTHHSWDPTEKEPNQHSKDSFSDSNFLNSNRGQTSFFHTKRILSYRNKNSEIAKTNNKQSPSPQRPMITGYILQLL</sequence>
<keyword evidence="3" id="KW-1185">Reference proteome</keyword>
<name>A0AAD9Q1S2_ACRCE</name>